<dbReference type="PANTHER" id="PTHR33744">
    <property type="entry name" value="CARBOHYDRATE DIACID REGULATOR"/>
    <property type="match status" value="1"/>
</dbReference>
<dbReference type="PANTHER" id="PTHR33744:SF1">
    <property type="entry name" value="DNA-BINDING TRANSCRIPTIONAL ACTIVATOR ADER"/>
    <property type="match status" value="1"/>
</dbReference>
<protein>
    <submittedName>
        <fullName evidence="4">Proline-responsive transcriptional activator PutR</fullName>
    </submittedName>
</protein>
<evidence type="ECO:0000313" key="5">
    <source>
        <dbReference type="Proteomes" id="UP000680279"/>
    </source>
</evidence>
<reference evidence="4 5" key="1">
    <citation type="submission" date="2021-03" db="EMBL/GenBank/DDBJ databases">
        <title>Antimicrobial resistance genes in bacteria isolated from Japanese honey, and their potential for conferring macrolide and lincosamide resistance in the American foulbrood pathogen Paenibacillus larvae.</title>
        <authorList>
            <person name="Okamoto M."/>
            <person name="Kumagai M."/>
            <person name="Kanamori H."/>
            <person name="Takamatsu D."/>
        </authorList>
    </citation>
    <scope>NUCLEOTIDE SEQUENCE [LARGE SCALE GENOMIC DNA]</scope>
    <source>
        <strain evidence="4 5">J1TS3</strain>
    </source>
</reference>
<accession>A0ABQ4K7T3</accession>
<evidence type="ECO:0000256" key="1">
    <source>
        <dbReference type="ARBA" id="ARBA00006754"/>
    </source>
</evidence>
<gene>
    <name evidence="4" type="primary">putR</name>
    <name evidence="4" type="ORF">J1TS3_29330</name>
</gene>
<comment type="caution">
    <text evidence="4">The sequence shown here is derived from an EMBL/GenBank/DDBJ whole genome shotgun (WGS) entry which is preliminary data.</text>
</comment>
<dbReference type="Pfam" id="PF17853">
    <property type="entry name" value="GGDEF_2"/>
    <property type="match status" value="1"/>
</dbReference>
<dbReference type="InterPro" id="IPR025736">
    <property type="entry name" value="PucR_C-HTH_dom"/>
</dbReference>
<dbReference type="RefSeq" id="WP_212963479.1">
    <property type="nucleotide sequence ID" value="NZ_BOQT01000011.1"/>
</dbReference>
<dbReference type="EMBL" id="BOQT01000011">
    <property type="protein sequence ID" value="GIN21799.1"/>
    <property type="molecule type" value="Genomic_DNA"/>
</dbReference>
<feature type="domain" description="CdaR GGDEF-like" evidence="3">
    <location>
        <begin position="171"/>
        <end position="292"/>
    </location>
</feature>
<evidence type="ECO:0000259" key="3">
    <source>
        <dbReference type="Pfam" id="PF17853"/>
    </source>
</evidence>
<dbReference type="Pfam" id="PF13556">
    <property type="entry name" value="HTH_30"/>
    <property type="match status" value="1"/>
</dbReference>
<sequence>MDSLLEKIMSLTSVEEITEMISEYLKKPVVIEDEQFSLLAYSSFYIDQFDEANKQTIFTKRWTIPILEKFMSEGIVDQLKTIPEPFRVEQIEEIGLNQRVVVSAKYKDRVLGFIWVQETDRPLTDKDLNFLLDVSFHVGKLLYQNKQLKLKKDEEKNNFYRKVLEEAFQTEAQIKWEAANVKIPMPDSFISIVFTVGPSSEESFGELLEKVGLFANALKMPSHLFIDQLMVIVMIGSSLSSPKELSMHANTLTSSVLAQFTGEQVYAGISREHTSVTHLRKSYLEAMEVIKVAKLIGLKELPSFEYKNLGLYRYLEAISQQQKKMKDRNEDLLKLKLKDKESQTNLLQTLETYLEENCRLKQAAEKLFIHTNTLKYRLNQITESTSISFDDFHKNCQLYIDLQIMKVKG</sequence>
<dbReference type="InterPro" id="IPR051448">
    <property type="entry name" value="CdaR-like_regulators"/>
</dbReference>
<keyword evidence="5" id="KW-1185">Reference proteome</keyword>
<proteinExistence type="inferred from homology"/>
<evidence type="ECO:0000313" key="4">
    <source>
        <dbReference type="EMBL" id="GIN21799.1"/>
    </source>
</evidence>
<comment type="similarity">
    <text evidence="1">Belongs to the CdaR family.</text>
</comment>
<feature type="domain" description="PucR C-terminal helix-turn-helix" evidence="2">
    <location>
        <begin position="346"/>
        <end position="404"/>
    </location>
</feature>
<organism evidence="4 5">
    <name type="scientific">Siminovitchia fordii</name>
    <dbReference type="NCBI Taxonomy" id="254759"/>
    <lineage>
        <taxon>Bacteria</taxon>
        <taxon>Bacillati</taxon>
        <taxon>Bacillota</taxon>
        <taxon>Bacilli</taxon>
        <taxon>Bacillales</taxon>
        <taxon>Bacillaceae</taxon>
        <taxon>Siminovitchia</taxon>
    </lineage>
</organism>
<dbReference type="InterPro" id="IPR041522">
    <property type="entry name" value="CdaR_GGDEF"/>
</dbReference>
<dbReference type="Gene3D" id="1.10.10.2840">
    <property type="entry name" value="PucR C-terminal helix-turn-helix domain"/>
    <property type="match status" value="1"/>
</dbReference>
<dbReference type="Proteomes" id="UP000680279">
    <property type="component" value="Unassembled WGS sequence"/>
</dbReference>
<dbReference type="InterPro" id="IPR042070">
    <property type="entry name" value="PucR_C-HTH_sf"/>
</dbReference>
<evidence type="ECO:0000259" key="2">
    <source>
        <dbReference type="Pfam" id="PF13556"/>
    </source>
</evidence>
<name>A0ABQ4K7T3_9BACI</name>